<protein>
    <submittedName>
        <fullName evidence="1">Uncharacterized protein</fullName>
    </submittedName>
</protein>
<proteinExistence type="predicted"/>
<comment type="caution">
    <text evidence="1">The sequence shown here is derived from an EMBL/GenBank/DDBJ whole genome shotgun (WGS) entry which is preliminary data.</text>
</comment>
<organism evidence="1">
    <name type="scientific">uncultured bacterium</name>
    <name type="common">gcode 4</name>
    <dbReference type="NCBI Taxonomy" id="1234023"/>
    <lineage>
        <taxon>Bacteria</taxon>
        <taxon>environmental samples</taxon>
    </lineage>
</organism>
<name>K2FXU4_9BACT</name>
<dbReference type="EMBL" id="AMFJ01000420">
    <property type="protein sequence ID" value="EKE27808.1"/>
    <property type="molecule type" value="Genomic_DNA"/>
</dbReference>
<reference evidence="1" key="1">
    <citation type="journal article" date="2012" name="Science">
        <title>Fermentation, hydrogen, and sulfur metabolism in multiple uncultivated bacterial phyla.</title>
        <authorList>
            <person name="Wrighton K.C."/>
            <person name="Thomas B.C."/>
            <person name="Sharon I."/>
            <person name="Miller C.S."/>
            <person name="Castelle C.J."/>
            <person name="VerBerkmoes N.C."/>
            <person name="Wilkins M.J."/>
            <person name="Hettich R.L."/>
            <person name="Lipton M.S."/>
            <person name="Williams K.H."/>
            <person name="Long P.E."/>
            <person name="Banfield J.F."/>
        </authorList>
    </citation>
    <scope>NUCLEOTIDE SEQUENCE [LARGE SCALE GENOMIC DNA]</scope>
</reference>
<accession>K2FXU4</accession>
<evidence type="ECO:0000313" key="1">
    <source>
        <dbReference type="EMBL" id="EKE27808.1"/>
    </source>
</evidence>
<gene>
    <name evidence="1" type="ORF">ACD_3C00146G0007</name>
</gene>
<dbReference type="AlphaFoldDB" id="K2FXU4"/>
<sequence length="247" mass="30361">MAKIYQFDQYKKPDRHLEHQDVFDNTKEISLAEGAISWTKKTVNRISNWMTSFNNETKAYNAIPKNRIERARDLLEKWKYENRLNLKIRKDLSEQVEIDENWLRIWELYWEFSYIFLDSLEKWEKYLKKFKLKIPTIDEIDHCALLLPWKSIEEKRMNLLNLLGFHINDNWNCKLWTSTKNESPEMDDELWLDSNVLEIAHVFRTRISNFFKDTDSCNLLYFYWTWINYYEASKNEVWNICWTRKIQ</sequence>